<gene>
    <name evidence="1" type="primary">ABCC6_16</name>
    <name evidence="1" type="ORF">P7K49_031183</name>
</gene>
<evidence type="ECO:0000313" key="1">
    <source>
        <dbReference type="EMBL" id="KAK2091899.1"/>
    </source>
</evidence>
<accession>A0ABQ9U552</accession>
<organism evidence="1 2">
    <name type="scientific">Saguinus oedipus</name>
    <name type="common">Cotton-top tamarin</name>
    <name type="synonym">Oedipomidas oedipus</name>
    <dbReference type="NCBI Taxonomy" id="9490"/>
    <lineage>
        <taxon>Eukaryota</taxon>
        <taxon>Metazoa</taxon>
        <taxon>Chordata</taxon>
        <taxon>Craniata</taxon>
        <taxon>Vertebrata</taxon>
        <taxon>Euteleostomi</taxon>
        <taxon>Mammalia</taxon>
        <taxon>Eutheria</taxon>
        <taxon>Euarchontoglires</taxon>
        <taxon>Primates</taxon>
        <taxon>Haplorrhini</taxon>
        <taxon>Platyrrhini</taxon>
        <taxon>Cebidae</taxon>
        <taxon>Callitrichinae</taxon>
        <taxon>Saguinus</taxon>
    </lineage>
</organism>
<name>A0ABQ9U552_SAGOE</name>
<reference evidence="1 2" key="1">
    <citation type="submission" date="2023-05" db="EMBL/GenBank/DDBJ databases">
        <title>B98-5 Cell Line De Novo Hybrid Assembly: An Optical Mapping Approach.</title>
        <authorList>
            <person name="Kananen K."/>
            <person name="Auerbach J.A."/>
            <person name="Kautto E."/>
            <person name="Blachly J.S."/>
        </authorList>
    </citation>
    <scope>NUCLEOTIDE SEQUENCE [LARGE SCALE GENOMIC DNA]</scope>
    <source>
        <strain evidence="1">B95-8</strain>
        <tissue evidence="1">Cell line</tissue>
    </source>
</reference>
<dbReference type="EMBL" id="JASSZA010000016">
    <property type="protein sequence ID" value="KAK2091899.1"/>
    <property type="molecule type" value="Genomic_DNA"/>
</dbReference>
<sequence>MAKREAVGPPAEGHLAGVPFYLPHGTHSLFISDVLRFTVPKLLRSGAQDTGAWPFLEFIGDPKSPAWKGYLLTVLMFLSACLHMLFKQQNTYGLKVLQTRLQLAIIGLVHRKVNILWGQDIAPVEHHGHSPTQDCGRDGVLEER</sequence>
<dbReference type="Proteomes" id="UP001266305">
    <property type="component" value="Unassembled WGS sequence"/>
</dbReference>
<protein>
    <submittedName>
        <fullName evidence="1">Multidrug resistance-associated protein 6</fullName>
    </submittedName>
</protein>
<proteinExistence type="predicted"/>
<comment type="caution">
    <text evidence="1">The sequence shown here is derived from an EMBL/GenBank/DDBJ whole genome shotgun (WGS) entry which is preliminary data.</text>
</comment>
<keyword evidence="2" id="KW-1185">Reference proteome</keyword>
<evidence type="ECO:0000313" key="2">
    <source>
        <dbReference type="Proteomes" id="UP001266305"/>
    </source>
</evidence>